<feature type="transmembrane region" description="Helical" evidence="1">
    <location>
        <begin position="14"/>
        <end position="32"/>
    </location>
</feature>
<name>A0A143HHV1_MICTH</name>
<dbReference type="RefSeq" id="WP_067150031.1">
    <property type="nucleotide sequence ID" value="NZ_CP014864.1"/>
</dbReference>
<keyword evidence="1" id="KW-0472">Membrane</keyword>
<dbReference type="STRING" id="252514.A3224_00470"/>
<dbReference type="OrthoDB" id="6385192at2"/>
<gene>
    <name evidence="2" type="ORF">A3224_00470</name>
</gene>
<evidence type="ECO:0000313" key="2">
    <source>
        <dbReference type="EMBL" id="AMX01253.1"/>
    </source>
</evidence>
<dbReference type="AlphaFoldDB" id="A0A143HHV1"/>
<organism evidence="2 3">
    <name type="scientific">Microbulbifer thermotolerans</name>
    <dbReference type="NCBI Taxonomy" id="252514"/>
    <lineage>
        <taxon>Bacteria</taxon>
        <taxon>Pseudomonadati</taxon>
        <taxon>Pseudomonadota</taxon>
        <taxon>Gammaproteobacteria</taxon>
        <taxon>Cellvibrionales</taxon>
        <taxon>Microbulbiferaceae</taxon>
        <taxon>Microbulbifer</taxon>
    </lineage>
</organism>
<dbReference type="EMBL" id="CP014864">
    <property type="protein sequence ID" value="AMX01253.1"/>
    <property type="molecule type" value="Genomic_DNA"/>
</dbReference>
<sequence length="220" mass="25768">MEEIFKVISEKPEYAAWVFGLINALWLAFLYFNKKRHERELIAVKQSFDLDLERRKKVFEMKATQYESYFRHIDAIHNKHQTDYQDVLTPIMNEFMSSYLQACDHNDEAEATQATIRFSEQISKITRDGFQELSVIESETNSLRLTASDEVAVLLDEIKELYDQLFAISGKMMSDLVKITIENDQELAVKNQAELMRVGELAKSKAKELREQMRNDLKQI</sequence>
<keyword evidence="1" id="KW-1133">Transmembrane helix</keyword>
<dbReference type="KEGG" id="mthd:A3224_00470"/>
<protein>
    <submittedName>
        <fullName evidence="2">Uncharacterized protein</fullName>
    </submittedName>
</protein>
<reference evidence="3" key="1">
    <citation type="submission" date="2016-03" db="EMBL/GenBank/DDBJ databases">
        <authorList>
            <person name="Lee Y.-S."/>
            <person name="Choi Y.-L."/>
        </authorList>
    </citation>
    <scope>NUCLEOTIDE SEQUENCE [LARGE SCALE GENOMIC DNA]</scope>
    <source>
        <strain evidence="3">DAU221</strain>
    </source>
</reference>
<accession>A0A143HHV1</accession>
<evidence type="ECO:0000256" key="1">
    <source>
        <dbReference type="SAM" id="Phobius"/>
    </source>
</evidence>
<keyword evidence="1" id="KW-0812">Transmembrane</keyword>
<evidence type="ECO:0000313" key="3">
    <source>
        <dbReference type="Proteomes" id="UP000076077"/>
    </source>
</evidence>
<dbReference type="Proteomes" id="UP000076077">
    <property type="component" value="Chromosome"/>
</dbReference>
<proteinExistence type="predicted"/>
<dbReference type="GeneID" id="76606519"/>
<keyword evidence="3" id="KW-1185">Reference proteome</keyword>